<dbReference type="RefSeq" id="WP_173085275.1">
    <property type="nucleotide sequence ID" value="NZ_BLTE01000012.1"/>
</dbReference>
<dbReference type="InterPro" id="IPR051198">
    <property type="entry name" value="BchE-like"/>
</dbReference>
<dbReference type="InterPro" id="IPR007197">
    <property type="entry name" value="rSAM"/>
</dbReference>
<keyword evidence="9" id="KW-1185">Reference proteome</keyword>
<dbReference type="EC" id="2.1.1.308" evidence="8"/>
<reference evidence="8 9" key="2">
    <citation type="submission" date="2020-05" db="EMBL/GenBank/DDBJ databases">
        <title>Draft genome sequence of Desulfovibrio sp. strainFSS-1.</title>
        <authorList>
            <person name="Shimoshige H."/>
            <person name="Kobayashi H."/>
            <person name="Maekawa T."/>
        </authorList>
    </citation>
    <scope>NUCLEOTIDE SEQUENCE [LARGE SCALE GENOMIC DNA]</scope>
    <source>
        <strain evidence="8 9">SIID29052-01</strain>
    </source>
</reference>
<dbReference type="SFLD" id="SFLDG01123">
    <property type="entry name" value="methyltransferase_(Class_B)"/>
    <property type="match status" value="1"/>
</dbReference>
<comment type="cofactor">
    <cofactor evidence="1">
        <name>[4Fe-4S] cluster</name>
        <dbReference type="ChEBI" id="CHEBI:49883"/>
    </cofactor>
</comment>
<evidence type="ECO:0000313" key="8">
    <source>
        <dbReference type="EMBL" id="GFK94827.1"/>
    </source>
</evidence>
<dbReference type="SFLD" id="SFLDS00029">
    <property type="entry name" value="Radical_SAM"/>
    <property type="match status" value="1"/>
</dbReference>
<keyword evidence="8" id="KW-0489">Methyltransferase</keyword>
<dbReference type="Pfam" id="PF04055">
    <property type="entry name" value="Radical_SAM"/>
    <property type="match status" value="1"/>
</dbReference>
<evidence type="ECO:0000256" key="2">
    <source>
        <dbReference type="ARBA" id="ARBA00022691"/>
    </source>
</evidence>
<accession>A0A6V8LYV6</accession>
<dbReference type="Gene3D" id="3.40.50.280">
    <property type="entry name" value="Cobalamin-binding domain"/>
    <property type="match status" value="1"/>
</dbReference>
<dbReference type="InterPro" id="IPR006158">
    <property type="entry name" value="Cobalamin-bd"/>
</dbReference>
<evidence type="ECO:0000256" key="5">
    <source>
        <dbReference type="ARBA" id="ARBA00023014"/>
    </source>
</evidence>
<gene>
    <name evidence="8" type="primary">fom3_6</name>
    <name evidence="8" type="ORF">NNJEOMEG_02675</name>
</gene>
<evidence type="ECO:0000259" key="7">
    <source>
        <dbReference type="PROSITE" id="PS51918"/>
    </source>
</evidence>
<keyword evidence="4" id="KW-0408">Iron</keyword>
<keyword evidence="5" id="KW-0411">Iron-sulfur</keyword>
<dbReference type="Pfam" id="PF02310">
    <property type="entry name" value="B12-binding"/>
    <property type="match status" value="1"/>
</dbReference>
<dbReference type="GO" id="GO:0008168">
    <property type="term" value="F:methyltransferase activity"/>
    <property type="evidence" value="ECO:0007669"/>
    <property type="project" value="UniProtKB-KW"/>
</dbReference>
<reference evidence="8 9" key="1">
    <citation type="submission" date="2020-04" db="EMBL/GenBank/DDBJ databases">
        <authorList>
            <consortium name="Desulfovibrio sp. FSS-1 genome sequencing consortium"/>
            <person name="Shimoshige H."/>
            <person name="Kobayashi H."/>
            <person name="Maekawa T."/>
        </authorList>
    </citation>
    <scope>NUCLEOTIDE SEQUENCE [LARGE SCALE GENOMIC DNA]</scope>
    <source>
        <strain evidence="8 9">SIID29052-01</strain>
    </source>
</reference>
<dbReference type="InterPro" id="IPR006638">
    <property type="entry name" value="Elp3/MiaA/NifB-like_rSAM"/>
</dbReference>
<dbReference type="SMART" id="SM00729">
    <property type="entry name" value="Elp3"/>
    <property type="match status" value="1"/>
</dbReference>
<dbReference type="InterPro" id="IPR034466">
    <property type="entry name" value="Methyltransferase_Class_B"/>
</dbReference>
<feature type="domain" description="Radical SAM core" evidence="7">
    <location>
        <begin position="198"/>
        <end position="433"/>
    </location>
</feature>
<dbReference type="GO" id="GO:0046872">
    <property type="term" value="F:metal ion binding"/>
    <property type="evidence" value="ECO:0007669"/>
    <property type="project" value="UniProtKB-KW"/>
</dbReference>
<keyword evidence="3" id="KW-0479">Metal-binding</keyword>
<evidence type="ECO:0000313" key="9">
    <source>
        <dbReference type="Proteomes" id="UP000494245"/>
    </source>
</evidence>
<name>A0A6V8LYV6_9BACT</name>
<comment type="caution">
    <text evidence="8">The sequence shown here is derived from an EMBL/GenBank/DDBJ whole genome shotgun (WGS) entry which is preliminary data.</text>
</comment>
<evidence type="ECO:0000256" key="3">
    <source>
        <dbReference type="ARBA" id="ARBA00022723"/>
    </source>
</evidence>
<dbReference type="InterPro" id="IPR058240">
    <property type="entry name" value="rSAM_sf"/>
</dbReference>
<sequence length="511" mass="57997">MPRTDLALIVPYQEISAFGPRVIDAALRAKGFDSRLIFFKSRSQEECWPSDAEIALLTDLVRELEPRLVGFSLMSPFFALGKALAQAVRQAWDAPVAFGGVHPTISPEECIEAADICCVGEGEIPLERILASLRETGRVPGDVPNCWVRLEDGVVVKNPVTCLRENLDELPFDPLTDEGRYFIENGRLERKDPYLDYIRSRGKYSFKAFRGCPFFCTYCGNKALMDAQSGAGRFHRHRGVENVVAELEDVLRRFPMVRTIHSYDEVFIHRPEYVRDFAREYKRRIGLPFTCDAHLNLLSDETVGLMAQAGLVQATVGIEAFSDDVRQNLYKRKGMGTEHIVEKARILHRHGVLAHYDFIWDNPLESAEDIRRCFFELVLRLPRPLAFNNYSLTFLPGSELTEHFLARGLIRPEHVAGRSDKGLVQWKLTMSYPRPPEVTFWFVMFSLYAFSFRALGREMVLPKLLVSLTARTGSLFLARNVLRAATLVKLACEGGLVAELRRKLLPRRAAA</sequence>
<dbReference type="GO" id="GO:0032259">
    <property type="term" value="P:methylation"/>
    <property type="evidence" value="ECO:0007669"/>
    <property type="project" value="UniProtKB-KW"/>
</dbReference>
<evidence type="ECO:0000259" key="6">
    <source>
        <dbReference type="PROSITE" id="PS51332"/>
    </source>
</evidence>
<dbReference type="AlphaFoldDB" id="A0A6V8LYV6"/>
<organism evidence="8 9">
    <name type="scientific">Fundidesulfovibrio magnetotacticus</name>
    <dbReference type="NCBI Taxonomy" id="2730080"/>
    <lineage>
        <taxon>Bacteria</taxon>
        <taxon>Pseudomonadati</taxon>
        <taxon>Thermodesulfobacteriota</taxon>
        <taxon>Desulfovibrionia</taxon>
        <taxon>Desulfovibrionales</taxon>
        <taxon>Desulfovibrionaceae</taxon>
        <taxon>Fundidesulfovibrio</taxon>
    </lineage>
</organism>
<feature type="domain" description="B12-binding" evidence="6">
    <location>
        <begin position="1"/>
        <end position="140"/>
    </location>
</feature>
<evidence type="ECO:0000256" key="4">
    <source>
        <dbReference type="ARBA" id="ARBA00023004"/>
    </source>
</evidence>
<dbReference type="PROSITE" id="PS51918">
    <property type="entry name" value="RADICAL_SAM"/>
    <property type="match status" value="1"/>
</dbReference>
<dbReference type="PROSITE" id="PS51332">
    <property type="entry name" value="B12_BINDING"/>
    <property type="match status" value="1"/>
</dbReference>
<keyword evidence="2" id="KW-0949">S-adenosyl-L-methionine</keyword>
<dbReference type="CDD" id="cd01335">
    <property type="entry name" value="Radical_SAM"/>
    <property type="match status" value="1"/>
</dbReference>
<dbReference type="GO" id="GO:0031419">
    <property type="term" value="F:cobalamin binding"/>
    <property type="evidence" value="ECO:0007669"/>
    <property type="project" value="InterPro"/>
</dbReference>
<dbReference type="GO" id="GO:0051539">
    <property type="term" value="F:4 iron, 4 sulfur cluster binding"/>
    <property type="evidence" value="ECO:0007669"/>
    <property type="project" value="UniProtKB-KW"/>
</dbReference>
<protein>
    <submittedName>
        <fullName evidence="8">2-hydroxyethylphosphonate methyltransferase</fullName>
        <ecNumber evidence="8">2.1.1.308</ecNumber>
    </submittedName>
</protein>
<dbReference type="SFLD" id="SFLDG01082">
    <property type="entry name" value="B12-binding_domain_containing"/>
    <property type="match status" value="1"/>
</dbReference>
<dbReference type="InterPro" id="IPR023404">
    <property type="entry name" value="rSAM_horseshoe"/>
</dbReference>
<keyword evidence="8" id="KW-0808">Transferase</keyword>
<dbReference type="PANTHER" id="PTHR43409">
    <property type="entry name" value="ANAEROBIC MAGNESIUM-PROTOPORPHYRIN IX MONOMETHYL ESTER CYCLASE-RELATED"/>
    <property type="match status" value="1"/>
</dbReference>
<dbReference type="Proteomes" id="UP000494245">
    <property type="component" value="Unassembled WGS sequence"/>
</dbReference>
<dbReference type="Gene3D" id="3.80.30.20">
    <property type="entry name" value="tm_1862 like domain"/>
    <property type="match status" value="1"/>
</dbReference>
<dbReference type="EMBL" id="BLTE01000012">
    <property type="protein sequence ID" value="GFK94827.1"/>
    <property type="molecule type" value="Genomic_DNA"/>
</dbReference>
<proteinExistence type="predicted"/>
<evidence type="ECO:0000256" key="1">
    <source>
        <dbReference type="ARBA" id="ARBA00001966"/>
    </source>
</evidence>
<dbReference type="SUPFAM" id="SSF102114">
    <property type="entry name" value="Radical SAM enzymes"/>
    <property type="match status" value="1"/>
</dbReference>